<feature type="compositionally biased region" description="Gly residues" evidence="1">
    <location>
        <begin position="94"/>
        <end position="103"/>
    </location>
</feature>
<reference evidence="2 3" key="1">
    <citation type="submission" date="2020-10" db="EMBL/GenBank/DDBJ databases">
        <title>Streptomyces ferrugineus complate genome analysis.</title>
        <authorList>
            <person name="Anwar N."/>
        </authorList>
    </citation>
    <scope>NUCLEOTIDE SEQUENCE [LARGE SCALE GENOMIC DNA]</scope>
    <source>
        <strain evidence="2 3">CCTCC AA2014009</strain>
    </source>
</reference>
<name>A0A7M2SMW4_9ACTN</name>
<feature type="region of interest" description="Disordered" evidence="1">
    <location>
        <begin position="1"/>
        <end position="22"/>
    </location>
</feature>
<dbReference type="AlphaFoldDB" id="A0A7M2SMW4"/>
<proteinExistence type="predicted"/>
<sequence>MTSRPPFHPDDGRPRDVGPATVVFPDGKEVSVIASLVLRLDPSTVENFSYDRHSTWAGSITLVRDEEGVDLFDAAPGILRMPDGRESEFMATGGSAGESGCSGLGPAPLAPPMLPCQSKVELYAALRRDSRDGMSNRRCIASTASPGARSTRP</sequence>
<keyword evidence="3" id="KW-1185">Reference proteome</keyword>
<dbReference type="KEGG" id="sfeu:IM697_02435"/>
<organism evidence="2 3">
    <name type="scientific">Streptomyces ferrugineus</name>
    <dbReference type="NCBI Taxonomy" id="1413221"/>
    <lineage>
        <taxon>Bacteria</taxon>
        <taxon>Bacillati</taxon>
        <taxon>Actinomycetota</taxon>
        <taxon>Actinomycetes</taxon>
        <taxon>Kitasatosporales</taxon>
        <taxon>Streptomycetaceae</taxon>
        <taxon>Streptomyces</taxon>
    </lineage>
</organism>
<protein>
    <submittedName>
        <fullName evidence="2">Uncharacterized protein</fullName>
    </submittedName>
</protein>
<dbReference type="EMBL" id="CP063373">
    <property type="protein sequence ID" value="QOV37329.1"/>
    <property type="molecule type" value="Genomic_DNA"/>
</dbReference>
<gene>
    <name evidence="2" type="ORF">IM697_02435</name>
</gene>
<dbReference type="Proteomes" id="UP000594205">
    <property type="component" value="Chromosome"/>
</dbReference>
<accession>A0A7M2SMW4</accession>
<feature type="compositionally biased region" description="Basic and acidic residues" evidence="1">
    <location>
        <begin position="7"/>
        <end position="16"/>
    </location>
</feature>
<dbReference type="RefSeq" id="WP_194044239.1">
    <property type="nucleotide sequence ID" value="NZ_CP063373.1"/>
</dbReference>
<evidence type="ECO:0000313" key="3">
    <source>
        <dbReference type="Proteomes" id="UP000594205"/>
    </source>
</evidence>
<evidence type="ECO:0000313" key="2">
    <source>
        <dbReference type="EMBL" id="QOV37329.1"/>
    </source>
</evidence>
<feature type="region of interest" description="Disordered" evidence="1">
    <location>
        <begin position="83"/>
        <end position="106"/>
    </location>
</feature>
<evidence type="ECO:0000256" key="1">
    <source>
        <dbReference type="SAM" id="MobiDB-lite"/>
    </source>
</evidence>
<feature type="region of interest" description="Disordered" evidence="1">
    <location>
        <begin position="129"/>
        <end position="153"/>
    </location>
</feature>